<evidence type="ECO:0000259" key="6">
    <source>
        <dbReference type="Pfam" id="PF01957"/>
    </source>
</evidence>
<sequence length="142" mass="15028">MGALIWLIVAIVLALLELAAGEFTLLMLAGAALITSGVAVADIPLWAEVITFSISALGLLVFVRPALKKRMRRPGQLETSDRRLVGHTAEVLEDVSGDGGQIRLEGHIWSAKALDPTVSFVEGETVTVVSIDGNTAVVWKGP</sequence>
<accession>A0ABU1ZWQ1</accession>
<dbReference type="Gene3D" id="2.40.50.140">
    <property type="entry name" value="Nucleic acid-binding proteins"/>
    <property type="match status" value="1"/>
</dbReference>
<keyword evidence="2 5" id="KW-0812">Transmembrane</keyword>
<organism evidence="7 8">
    <name type="scientific">Corynebacterium guangdongense</name>
    <dbReference type="NCBI Taxonomy" id="1783348"/>
    <lineage>
        <taxon>Bacteria</taxon>
        <taxon>Bacillati</taxon>
        <taxon>Actinomycetota</taxon>
        <taxon>Actinomycetes</taxon>
        <taxon>Mycobacteriales</taxon>
        <taxon>Corynebacteriaceae</taxon>
        <taxon>Corynebacterium</taxon>
    </lineage>
</organism>
<gene>
    <name evidence="7" type="ORF">J2S39_001037</name>
</gene>
<evidence type="ECO:0000256" key="5">
    <source>
        <dbReference type="SAM" id="Phobius"/>
    </source>
</evidence>
<dbReference type="PANTHER" id="PTHR33507">
    <property type="entry name" value="INNER MEMBRANE PROTEIN YBBJ"/>
    <property type="match status" value="1"/>
</dbReference>
<keyword evidence="4 5" id="KW-0472">Membrane</keyword>
<reference evidence="7" key="1">
    <citation type="submission" date="2023-07" db="EMBL/GenBank/DDBJ databases">
        <title>Sequencing the genomes of 1000 actinobacteria strains.</title>
        <authorList>
            <person name="Klenk H.-P."/>
        </authorList>
    </citation>
    <scope>NUCLEOTIDE SEQUENCE</scope>
    <source>
        <strain evidence="7">DSM 107476</strain>
    </source>
</reference>
<comment type="subcellular location">
    <subcellularLocation>
        <location evidence="1">Membrane</location>
        <topology evidence="1">Multi-pass membrane protein</topology>
    </subcellularLocation>
</comment>
<feature type="domain" description="NfeD-like C-terminal" evidence="6">
    <location>
        <begin position="83"/>
        <end position="140"/>
    </location>
</feature>
<protein>
    <submittedName>
        <fullName evidence="7">Membrane protein implicated in regulation of membrane protease activity</fullName>
    </submittedName>
</protein>
<keyword evidence="8" id="KW-1185">Reference proteome</keyword>
<feature type="transmembrane region" description="Helical" evidence="5">
    <location>
        <begin position="43"/>
        <end position="63"/>
    </location>
</feature>
<proteinExistence type="predicted"/>
<name>A0ABU1ZWQ1_9CORY</name>
<evidence type="ECO:0000256" key="1">
    <source>
        <dbReference type="ARBA" id="ARBA00004141"/>
    </source>
</evidence>
<dbReference type="InterPro" id="IPR052165">
    <property type="entry name" value="Membrane_assoc_protease"/>
</dbReference>
<dbReference type="Pfam" id="PF01957">
    <property type="entry name" value="NfeD"/>
    <property type="match status" value="1"/>
</dbReference>
<dbReference type="RefSeq" id="WP_290194034.1">
    <property type="nucleotide sequence ID" value="NZ_CP047654.1"/>
</dbReference>
<dbReference type="GO" id="GO:0008233">
    <property type="term" value="F:peptidase activity"/>
    <property type="evidence" value="ECO:0007669"/>
    <property type="project" value="UniProtKB-KW"/>
</dbReference>
<dbReference type="PANTHER" id="PTHR33507:SF3">
    <property type="entry name" value="INNER MEMBRANE PROTEIN YBBJ"/>
    <property type="match status" value="1"/>
</dbReference>
<dbReference type="InterPro" id="IPR012340">
    <property type="entry name" value="NA-bd_OB-fold"/>
</dbReference>
<keyword evidence="3 5" id="KW-1133">Transmembrane helix</keyword>
<keyword evidence="7" id="KW-0378">Hydrolase</keyword>
<evidence type="ECO:0000256" key="2">
    <source>
        <dbReference type="ARBA" id="ARBA00022692"/>
    </source>
</evidence>
<dbReference type="Proteomes" id="UP001180840">
    <property type="component" value="Unassembled WGS sequence"/>
</dbReference>
<dbReference type="EMBL" id="JAVDXZ010000001">
    <property type="protein sequence ID" value="MDR7329361.1"/>
    <property type="molecule type" value="Genomic_DNA"/>
</dbReference>
<evidence type="ECO:0000313" key="8">
    <source>
        <dbReference type="Proteomes" id="UP001180840"/>
    </source>
</evidence>
<evidence type="ECO:0000256" key="3">
    <source>
        <dbReference type="ARBA" id="ARBA00022989"/>
    </source>
</evidence>
<dbReference type="SUPFAM" id="SSF141322">
    <property type="entry name" value="NfeD domain-like"/>
    <property type="match status" value="1"/>
</dbReference>
<evidence type="ECO:0000313" key="7">
    <source>
        <dbReference type="EMBL" id="MDR7329361.1"/>
    </source>
</evidence>
<evidence type="ECO:0000256" key="4">
    <source>
        <dbReference type="ARBA" id="ARBA00023136"/>
    </source>
</evidence>
<dbReference type="GO" id="GO:0006508">
    <property type="term" value="P:proteolysis"/>
    <property type="evidence" value="ECO:0007669"/>
    <property type="project" value="UniProtKB-KW"/>
</dbReference>
<comment type="caution">
    <text evidence="7">The sequence shown here is derived from an EMBL/GenBank/DDBJ whole genome shotgun (WGS) entry which is preliminary data.</text>
</comment>
<keyword evidence="7" id="KW-0645">Protease</keyword>
<dbReference type="InterPro" id="IPR002810">
    <property type="entry name" value="NfeD-like_C"/>
</dbReference>